<sequence length="207" mass="23676">MRSLLAGAALAMWAGSAAAGSITLFSEADFRGDRTTLRYDIGNLAEYPPWNDRARSLVVSSGTWEVCRHKNFKDCTVLRPGSRVADLGQIGMFRQISSMRELDAYGRRDDRWDDRWNDGPRNGWNDPPPPPPPWGWGSPRHDDGIHWDDDRSGGLSRCQAKVYEGFVDRFGYRARASFSGRPDDGTIWWNREAWRFRCANGRVHIWQ</sequence>
<dbReference type="SMART" id="SM00247">
    <property type="entry name" value="XTALbg"/>
    <property type="match status" value="1"/>
</dbReference>
<evidence type="ECO:0000256" key="2">
    <source>
        <dbReference type="ARBA" id="ARBA00022737"/>
    </source>
</evidence>
<dbReference type="EMBL" id="JBHTCM010000010">
    <property type="protein sequence ID" value="MFC7333516.1"/>
    <property type="molecule type" value="Genomic_DNA"/>
</dbReference>
<keyword evidence="7" id="KW-1185">Reference proteome</keyword>
<evidence type="ECO:0000256" key="3">
    <source>
        <dbReference type="SAM" id="MobiDB-lite"/>
    </source>
</evidence>
<protein>
    <submittedName>
        <fullName evidence="6">Beta/gamma crystallin-related protein</fullName>
    </submittedName>
</protein>
<comment type="similarity">
    <text evidence="1">Belongs to the beta/gamma-crystallin family.</text>
</comment>
<dbReference type="InterPro" id="IPR011024">
    <property type="entry name" value="G_crystallin-like"/>
</dbReference>
<dbReference type="InterPro" id="IPR001064">
    <property type="entry name" value="Beta/gamma_crystallin"/>
</dbReference>
<name>A0ABW2KWG8_9PROT</name>
<evidence type="ECO:0000313" key="7">
    <source>
        <dbReference type="Proteomes" id="UP001596456"/>
    </source>
</evidence>
<feature type="domain" description="Beta/gamma crystallin 'Greek key'" evidence="5">
    <location>
        <begin position="21"/>
        <end position="102"/>
    </location>
</feature>
<feature type="signal peptide" evidence="4">
    <location>
        <begin position="1"/>
        <end position="19"/>
    </location>
</feature>
<dbReference type="Pfam" id="PF00030">
    <property type="entry name" value="Crystall"/>
    <property type="match status" value="1"/>
</dbReference>
<keyword evidence="4" id="KW-0732">Signal</keyword>
<accession>A0ABW2KWG8</accession>
<reference evidence="7" key="1">
    <citation type="journal article" date="2019" name="Int. J. Syst. Evol. Microbiol.">
        <title>The Global Catalogue of Microorganisms (GCM) 10K type strain sequencing project: providing services to taxonomists for standard genome sequencing and annotation.</title>
        <authorList>
            <consortium name="The Broad Institute Genomics Platform"/>
            <consortium name="The Broad Institute Genome Sequencing Center for Infectious Disease"/>
            <person name="Wu L."/>
            <person name="Ma J."/>
        </authorList>
    </citation>
    <scope>NUCLEOTIDE SEQUENCE [LARGE SCALE GENOMIC DNA]</scope>
    <source>
        <strain evidence="7">CGMCC 1.16275</strain>
    </source>
</reference>
<dbReference type="Proteomes" id="UP001596456">
    <property type="component" value="Unassembled WGS sequence"/>
</dbReference>
<comment type="caution">
    <text evidence="6">The sequence shown here is derived from an EMBL/GenBank/DDBJ whole genome shotgun (WGS) entry which is preliminary data.</text>
</comment>
<dbReference type="RefSeq" id="WP_377358640.1">
    <property type="nucleotide sequence ID" value="NZ_JBHTCM010000010.1"/>
</dbReference>
<feature type="region of interest" description="Disordered" evidence="3">
    <location>
        <begin position="114"/>
        <end position="143"/>
    </location>
</feature>
<dbReference type="Gene3D" id="2.60.20.10">
    <property type="entry name" value="Crystallins"/>
    <property type="match status" value="1"/>
</dbReference>
<evidence type="ECO:0000313" key="6">
    <source>
        <dbReference type="EMBL" id="MFC7333516.1"/>
    </source>
</evidence>
<proteinExistence type="inferred from homology"/>
<feature type="chain" id="PRO_5045811035" evidence="4">
    <location>
        <begin position="20"/>
        <end position="207"/>
    </location>
</feature>
<evidence type="ECO:0000256" key="1">
    <source>
        <dbReference type="ARBA" id="ARBA00009646"/>
    </source>
</evidence>
<gene>
    <name evidence="6" type="ORF">ACFQPS_10115</name>
</gene>
<dbReference type="SUPFAM" id="SSF49695">
    <property type="entry name" value="gamma-Crystallin-like"/>
    <property type="match status" value="1"/>
</dbReference>
<keyword evidence="2" id="KW-0677">Repeat</keyword>
<organism evidence="6 7">
    <name type="scientific">Rhodocista pekingensis</name>
    <dbReference type="NCBI Taxonomy" id="201185"/>
    <lineage>
        <taxon>Bacteria</taxon>
        <taxon>Pseudomonadati</taxon>
        <taxon>Pseudomonadota</taxon>
        <taxon>Alphaproteobacteria</taxon>
        <taxon>Rhodospirillales</taxon>
        <taxon>Azospirillaceae</taxon>
        <taxon>Rhodocista</taxon>
    </lineage>
</organism>
<evidence type="ECO:0000256" key="4">
    <source>
        <dbReference type="SAM" id="SignalP"/>
    </source>
</evidence>
<evidence type="ECO:0000259" key="5">
    <source>
        <dbReference type="SMART" id="SM00247"/>
    </source>
</evidence>